<dbReference type="InParanoid" id="A0A0L0HLP6"/>
<dbReference type="eggNOG" id="KOG2225">
    <property type="taxonomic scope" value="Eukaryota"/>
</dbReference>
<feature type="region of interest" description="Disordered" evidence="5">
    <location>
        <begin position="23"/>
        <end position="187"/>
    </location>
</feature>
<evidence type="ECO:0000256" key="1">
    <source>
        <dbReference type="ARBA" id="ARBA00010603"/>
    </source>
</evidence>
<dbReference type="PANTHER" id="PTHR12895">
    <property type="entry name" value="DYMECLIN"/>
    <property type="match status" value="1"/>
</dbReference>
<dbReference type="PANTHER" id="PTHR12895:SF9">
    <property type="entry name" value="DYMECLIN"/>
    <property type="match status" value="1"/>
</dbReference>
<evidence type="ECO:0000256" key="2">
    <source>
        <dbReference type="ARBA" id="ARBA00015736"/>
    </source>
</evidence>
<dbReference type="GO" id="GO:0005794">
    <property type="term" value="C:Golgi apparatus"/>
    <property type="evidence" value="ECO:0007669"/>
    <property type="project" value="TreeGrafter"/>
</dbReference>
<dbReference type="GeneID" id="27686070"/>
<evidence type="ECO:0000256" key="4">
    <source>
        <dbReference type="ARBA" id="ARBA00023288"/>
    </source>
</evidence>
<feature type="compositionally biased region" description="Low complexity" evidence="5">
    <location>
        <begin position="163"/>
        <end position="182"/>
    </location>
</feature>
<keyword evidence="3" id="KW-0519">Myristate</keyword>
<sequence>MTAERPTPERATGSVIDLVDFAGKDPRTKTASPASTTTVLWGDHGNSGDLTDTRTVRHVRKISQGGISTPFASQKGKGTQQVPQRARTPSRDRLQTETATIIRGESGRSTSQERSNVPSSTPPATSTLSSVPEPSSGDTSSPAEGQAQATVSLPSSSQDASGPLSSSPKTPSSPTRRPSTLPHVRTPADNRYLSSRHYATFSQIASNQCYSIDNQTIWQSALSGDRLPQPQTSQEALDLEMLTLQIGQSFTQNNPMTGNFNVLLLYLLSHMRFMRVMAYDGTWTVEAYNALFLVRLCTKHFVDSLTQIQIHEQFEMDRTLSLKSQTTSQFKSDQAQMALDSHVVHDKRLRAQQLLEELFHIIIYADASTAINYDFYMEAMNLLIVMCSAQLYQPLSSAVEGSYFMDIVMDRLSHFAGGAMQRLLMNFVHRPPPVGSSGGMLYSAYSYLFATKKPEGAAPSPLGDKSAILFLILSAQNPKHFANEFKEAIKRFQDSNVSDSSQMAEDDHSINVSFRHVYQTLCSNISSEEAGLILYPLLLHNRSFRSYMLSRTDPEGLLLPILRQIYELVEQRMNYPQLYILLVLILLLSQDDVLTDSMQRIIIPAQPWYTERVLKSVSLGGLTILVLIRCIQANLSTFKDTYSHTVCVAILANMARNISGIQSIVAQRVVSFYDMVAKRYLKLTGQLARESSEDVSTPISAQPDPSEDDPDTIIYGDLVAVLLEMINSVVTYSIKHNPELVYALLHKREAFAQFKLHPRFGDLVENIDRVISYFHDKLLEADLKMPSAADVAGVIDRASKTWSISKLKVISVLKFHYEEDANDWQFLMSYIWTCAHKHSIIYWGPSPLIDSFQLDIPALA</sequence>
<evidence type="ECO:0000313" key="6">
    <source>
        <dbReference type="EMBL" id="KND01983.1"/>
    </source>
</evidence>
<feature type="compositionally biased region" description="Low complexity" evidence="5">
    <location>
        <begin position="115"/>
        <end position="132"/>
    </location>
</feature>
<reference evidence="6 7" key="1">
    <citation type="submission" date="2009-08" db="EMBL/GenBank/DDBJ databases">
        <title>The Genome Sequence of Spizellomyces punctatus strain DAOM BR117.</title>
        <authorList>
            <consortium name="The Broad Institute Genome Sequencing Platform"/>
            <person name="Russ C."/>
            <person name="Cuomo C."/>
            <person name="Shea T."/>
            <person name="Young S.K."/>
            <person name="Zeng Q."/>
            <person name="Koehrsen M."/>
            <person name="Haas B."/>
            <person name="Borodovsky M."/>
            <person name="Guigo R."/>
            <person name="Alvarado L."/>
            <person name="Berlin A."/>
            <person name="Bochicchio J."/>
            <person name="Borenstein D."/>
            <person name="Chapman S."/>
            <person name="Chen Z."/>
            <person name="Engels R."/>
            <person name="Freedman E."/>
            <person name="Gellesch M."/>
            <person name="Goldberg J."/>
            <person name="Griggs A."/>
            <person name="Gujja S."/>
            <person name="Heiman D."/>
            <person name="Hepburn T."/>
            <person name="Howarth C."/>
            <person name="Jen D."/>
            <person name="Larson L."/>
            <person name="Lewis B."/>
            <person name="Mehta T."/>
            <person name="Park D."/>
            <person name="Pearson M."/>
            <person name="Roberts A."/>
            <person name="Saif S."/>
            <person name="Shenoy N."/>
            <person name="Sisk P."/>
            <person name="Stolte C."/>
            <person name="Sykes S."/>
            <person name="Thomson T."/>
            <person name="Walk T."/>
            <person name="White J."/>
            <person name="Yandava C."/>
            <person name="Burger G."/>
            <person name="Gray M.W."/>
            <person name="Holland P.W.H."/>
            <person name="King N."/>
            <person name="Lang F.B.F."/>
            <person name="Roger A.J."/>
            <person name="Ruiz-Trillo I."/>
            <person name="Lander E."/>
            <person name="Nusbaum C."/>
        </authorList>
    </citation>
    <scope>NUCLEOTIDE SEQUENCE [LARGE SCALE GENOMIC DNA]</scope>
    <source>
        <strain evidence="6 7">DAOM BR117</strain>
    </source>
</reference>
<name>A0A0L0HLP6_SPIPD</name>
<keyword evidence="4" id="KW-0449">Lipoprotein</keyword>
<gene>
    <name evidence="6" type="ORF">SPPG_02489</name>
</gene>
<evidence type="ECO:0000313" key="7">
    <source>
        <dbReference type="Proteomes" id="UP000053201"/>
    </source>
</evidence>
<proteinExistence type="inferred from homology"/>
<dbReference type="GO" id="GO:0007030">
    <property type="term" value="P:Golgi organization"/>
    <property type="evidence" value="ECO:0007669"/>
    <property type="project" value="TreeGrafter"/>
</dbReference>
<dbReference type="OMA" id="VWTLVCK"/>
<comment type="similarity">
    <text evidence="1">Belongs to the dymeclin family.</text>
</comment>
<accession>A0A0L0HLP6</accession>
<protein>
    <recommendedName>
        <fullName evidence="2">Dymeclin</fullName>
    </recommendedName>
</protein>
<dbReference type="OrthoDB" id="10253409at2759"/>
<organism evidence="6 7">
    <name type="scientific">Spizellomyces punctatus (strain DAOM BR117)</name>
    <dbReference type="NCBI Taxonomy" id="645134"/>
    <lineage>
        <taxon>Eukaryota</taxon>
        <taxon>Fungi</taxon>
        <taxon>Fungi incertae sedis</taxon>
        <taxon>Chytridiomycota</taxon>
        <taxon>Chytridiomycota incertae sedis</taxon>
        <taxon>Chytridiomycetes</taxon>
        <taxon>Spizellomycetales</taxon>
        <taxon>Spizellomycetaceae</taxon>
        <taxon>Spizellomyces</taxon>
    </lineage>
</organism>
<dbReference type="Pfam" id="PF09742">
    <property type="entry name" value="Dymeclin"/>
    <property type="match status" value="1"/>
</dbReference>
<dbReference type="Proteomes" id="UP000053201">
    <property type="component" value="Unassembled WGS sequence"/>
</dbReference>
<dbReference type="AlphaFoldDB" id="A0A0L0HLP6"/>
<dbReference type="RefSeq" id="XP_016610022.1">
    <property type="nucleotide sequence ID" value="XM_016750776.1"/>
</dbReference>
<feature type="compositionally biased region" description="Polar residues" evidence="5">
    <location>
        <begin position="136"/>
        <end position="160"/>
    </location>
</feature>
<dbReference type="VEuPathDB" id="FungiDB:SPPG_02489"/>
<keyword evidence="7" id="KW-1185">Reference proteome</keyword>
<evidence type="ECO:0000256" key="5">
    <source>
        <dbReference type="SAM" id="MobiDB-lite"/>
    </source>
</evidence>
<feature type="compositionally biased region" description="Polar residues" evidence="5">
    <location>
        <begin position="29"/>
        <end position="39"/>
    </location>
</feature>
<dbReference type="EMBL" id="KQ257453">
    <property type="protein sequence ID" value="KND01983.1"/>
    <property type="molecule type" value="Genomic_DNA"/>
</dbReference>
<evidence type="ECO:0000256" key="3">
    <source>
        <dbReference type="ARBA" id="ARBA00022707"/>
    </source>
</evidence>
<feature type="compositionally biased region" description="Polar residues" evidence="5">
    <location>
        <begin position="65"/>
        <end position="83"/>
    </location>
</feature>
<dbReference type="InterPro" id="IPR019142">
    <property type="entry name" value="Dymeclin"/>
</dbReference>